<proteinExistence type="predicted"/>
<dbReference type="GeneID" id="303167591"/>
<dbReference type="Pfam" id="PF11860">
    <property type="entry name" value="Muramidase"/>
    <property type="match status" value="1"/>
</dbReference>
<dbReference type="Pfam" id="PF01471">
    <property type="entry name" value="PG_binding_1"/>
    <property type="match status" value="1"/>
</dbReference>
<dbReference type="EMBL" id="JAWXXT010000002">
    <property type="protein sequence ID" value="MDX5979603.1"/>
    <property type="molecule type" value="Genomic_DNA"/>
</dbReference>
<dbReference type="InterPro" id="IPR036366">
    <property type="entry name" value="PGBDSf"/>
</dbReference>
<dbReference type="Proteomes" id="UP001276761">
    <property type="component" value="Unassembled WGS sequence"/>
</dbReference>
<evidence type="ECO:0000313" key="3">
    <source>
        <dbReference type="EMBL" id="MDX5979603.1"/>
    </source>
</evidence>
<feature type="domain" description="Peptidoglycan binding-like" evidence="1">
    <location>
        <begin position="23"/>
        <end position="77"/>
    </location>
</feature>
<dbReference type="SUPFAM" id="SSF47090">
    <property type="entry name" value="PGBD-like"/>
    <property type="match status" value="1"/>
</dbReference>
<dbReference type="RefSeq" id="WP_198350005.1">
    <property type="nucleotide sequence ID" value="NZ_JABASV010000012.1"/>
</dbReference>
<accession>A0AAJ2VRC7</accession>
<dbReference type="InterPro" id="IPR036365">
    <property type="entry name" value="PGBD-like_sf"/>
</dbReference>
<evidence type="ECO:0000259" key="1">
    <source>
        <dbReference type="Pfam" id="PF01471"/>
    </source>
</evidence>
<dbReference type="InterPro" id="IPR024408">
    <property type="entry name" value="Muramidase"/>
</dbReference>
<sequence>MPELNWYDRVLVRPKVLKLGDNNPAVLSLQRLLRAVDPSLKPDGDFGPATERAVRKFQKAHDIVADGIVGPKTLSALEGLDVTKLLGQSDIERAAKTLGTGVAEVMAVQEVESNGSGFLPDGRPVILFERHWMRRLLIQVGINPDPWRAKYPNLVNPNRGGYQGYEAEHDRLKAAKFIHSGSAIQSCSWGLFQIMGFHYERLGFDSPEAMEAAANESEGAQLDMFVAFIQGDTELHQALIARDWDAFAEIYNGSAYAEHNYHGRMADAFDRHQHVNKVEGMTA</sequence>
<protein>
    <submittedName>
        <fullName evidence="3">N-acetylmuramidase domain-containing protein</fullName>
    </submittedName>
</protein>
<evidence type="ECO:0000259" key="2">
    <source>
        <dbReference type="Pfam" id="PF11860"/>
    </source>
</evidence>
<organism evidence="3 4">
    <name type="scientific">Vreelandella alkaliphila</name>
    <dbReference type="NCBI Taxonomy" id="272774"/>
    <lineage>
        <taxon>Bacteria</taxon>
        <taxon>Pseudomonadati</taxon>
        <taxon>Pseudomonadota</taxon>
        <taxon>Gammaproteobacteria</taxon>
        <taxon>Oceanospirillales</taxon>
        <taxon>Halomonadaceae</taxon>
        <taxon>Vreelandella</taxon>
    </lineage>
</organism>
<reference evidence="3" key="1">
    <citation type="submission" date="2023-11" db="EMBL/GenBank/DDBJ databases">
        <title>MicrobeMod: A computational toolkit for identifying prokaryotic methylation and restriction-modification with nanopore sequencing.</title>
        <authorList>
            <person name="Crits-Christoph A."/>
            <person name="Kang S.C."/>
            <person name="Lee H."/>
            <person name="Ostrov N."/>
        </authorList>
    </citation>
    <scope>NUCLEOTIDE SEQUENCE</scope>
    <source>
        <strain evidence="3">ATCC BAA-953</strain>
    </source>
</reference>
<dbReference type="AlphaFoldDB" id="A0AAJ2VRC7"/>
<dbReference type="InterPro" id="IPR002477">
    <property type="entry name" value="Peptidoglycan-bd-like"/>
</dbReference>
<dbReference type="Gene3D" id="1.10.101.10">
    <property type="entry name" value="PGBD-like superfamily/PGBD"/>
    <property type="match status" value="1"/>
</dbReference>
<feature type="domain" description="N-acetylmuramidase" evidence="2">
    <location>
        <begin position="102"/>
        <end position="273"/>
    </location>
</feature>
<gene>
    <name evidence="3" type="ORF">SIL78_18810</name>
</gene>
<evidence type="ECO:0000313" key="4">
    <source>
        <dbReference type="Proteomes" id="UP001276761"/>
    </source>
</evidence>
<name>A0AAJ2VRC7_9GAMM</name>
<comment type="caution">
    <text evidence="3">The sequence shown here is derived from an EMBL/GenBank/DDBJ whole genome shotgun (WGS) entry which is preliminary data.</text>
</comment>